<accession>A0AAN9V260</accession>
<dbReference type="InterPro" id="IPR033116">
    <property type="entry name" value="TRYPSIN_SER"/>
</dbReference>
<evidence type="ECO:0000259" key="6">
    <source>
        <dbReference type="PROSITE" id="PS50240"/>
    </source>
</evidence>
<name>A0AAN9V260_9ORTH</name>
<gene>
    <name evidence="7" type="ORF">R5R35_014703</name>
</gene>
<organism evidence="7 8">
    <name type="scientific">Gryllus longicercus</name>
    <dbReference type="NCBI Taxonomy" id="2509291"/>
    <lineage>
        <taxon>Eukaryota</taxon>
        <taxon>Metazoa</taxon>
        <taxon>Ecdysozoa</taxon>
        <taxon>Arthropoda</taxon>
        <taxon>Hexapoda</taxon>
        <taxon>Insecta</taxon>
        <taxon>Pterygota</taxon>
        <taxon>Neoptera</taxon>
        <taxon>Polyneoptera</taxon>
        <taxon>Orthoptera</taxon>
        <taxon>Ensifera</taxon>
        <taxon>Gryllidea</taxon>
        <taxon>Grylloidea</taxon>
        <taxon>Gryllidae</taxon>
        <taxon>Gryllinae</taxon>
        <taxon>Gryllus</taxon>
    </lineage>
</organism>
<keyword evidence="3" id="KW-0732">Signal</keyword>
<evidence type="ECO:0000256" key="5">
    <source>
        <dbReference type="ARBA" id="ARBA00023180"/>
    </source>
</evidence>
<proteinExistence type="predicted"/>
<dbReference type="EMBL" id="JAZDUA010001099">
    <property type="protein sequence ID" value="KAK7788458.1"/>
    <property type="molecule type" value="Genomic_DNA"/>
</dbReference>
<keyword evidence="2" id="KW-0964">Secreted</keyword>
<dbReference type="Pfam" id="PF00089">
    <property type="entry name" value="Trypsin"/>
    <property type="match status" value="1"/>
</dbReference>
<dbReference type="FunFam" id="2.40.10.10:FF:000054">
    <property type="entry name" value="Complement C1r subcomponent"/>
    <property type="match status" value="1"/>
</dbReference>
<comment type="subcellular location">
    <subcellularLocation>
        <location evidence="1">Secreted</location>
    </subcellularLocation>
</comment>
<dbReference type="AlphaFoldDB" id="A0AAN9V260"/>
<dbReference type="PROSITE" id="PS50240">
    <property type="entry name" value="TRYPSIN_DOM"/>
    <property type="match status" value="1"/>
</dbReference>
<dbReference type="PANTHER" id="PTHR24252:SF7">
    <property type="entry name" value="HYALIN"/>
    <property type="match status" value="1"/>
</dbReference>
<feature type="domain" description="Peptidase S1" evidence="6">
    <location>
        <begin position="1"/>
        <end position="105"/>
    </location>
</feature>
<dbReference type="GO" id="GO:0005576">
    <property type="term" value="C:extracellular region"/>
    <property type="evidence" value="ECO:0007669"/>
    <property type="project" value="UniProtKB-SubCell"/>
</dbReference>
<evidence type="ECO:0000313" key="8">
    <source>
        <dbReference type="Proteomes" id="UP001378592"/>
    </source>
</evidence>
<evidence type="ECO:0000256" key="1">
    <source>
        <dbReference type="ARBA" id="ARBA00004613"/>
    </source>
</evidence>
<evidence type="ECO:0000256" key="3">
    <source>
        <dbReference type="ARBA" id="ARBA00022729"/>
    </source>
</evidence>
<protein>
    <recommendedName>
        <fullName evidence="6">Peptidase S1 domain-containing protein</fullName>
    </recommendedName>
</protein>
<keyword evidence="8" id="KW-1185">Reference proteome</keyword>
<dbReference type="Proteomes" id="UP001378592">
    <property type="component" value="Unassembled WGS sequence"/>
</dbReference>
<keyword evidence="5" id="KW-0325">Glycoprotein</keyword>
<dbReference type="PROSITE" id="PS00135">
    <property type="entry name" value="TRYPSIN_SER"/>
    <property type="match status" value="1"/>
</dbReference>
<dbReference type="GO" id="GO:0004252">
    <property type="term" value="F:serine-type endopeptidase activity"/>
    <property type="evidence" value="ECO:0007669"/>
    <property type="project" value="InterPro"/>
</dbReference>
<keyword evidence="4" id="KW-1015">Disulfide bond</keyword>
<evidence type="ECO:0000256" key="4">
    <source>
        <dbReference type="ARBA" id="ARBA00023157"/>
    </source>
</evidence>
<evidence type="ECO:0000313" key="7">
    <source>
        <dbReference type="EMBL" id="KAK7788458.1"/>
    </source>
</evidence>
<dbReference type="InterPro" id="IPR043504">
    <property type="entry name" value="Peptidase_S1_PA_chymotrypsin"/>
</dbReference>
<dbReference type="PANTHER" id="PTHR24252">
    <property type="entry name" value="ACROSIN-RELATED"/>
    <property type="match status" value="1"/>
</dbReference>
<evidence type="ECO:0000256" key="2">
    <source>
        <dbReference type="ARBA" id="ARBA00022525"/>
    </source>
</evidence>
<dbReference type="Gene3D" id="2.40.10.10">
    <property type="entry name" value="Trypsin-like serine proteases"/>
    <property type="match status" value="1"/>
</dbReference>
<dbReference type="InterPro" id="IPR001254">
    <property type="entry name" value="Trypsin_dom"/>
</dbReference>
<dbReference type="SUPFAM" id="SSF50494">
    <property type="entry name" value="Trypsin-like serine proteases"/>
    <property type="match status" value="1"/>
</dbReference>
<dbReference type="GO" id="GO:0006508">
    <property type="term" value="P:proteolysis"/>
    <property type="evidence" value="ECO:0007669"/>
    <property type="project" value="InterPro"/>
</dbReference>
<sequence length="110" mass="11667">MKVNLDIQNVDVCIKAYSGDKKSSELNNGVKDESMICAGRLEGGQDTCKGDSGGPLQVKLPHTRPCVFAVVGVTSFGKVLCGAPHAPAVYTRVSHFAPWIEGVVWPEPGV</sequence>
<reference evidence="7 8" key="1">
    <citation type="submission" date="2024-03" db="EMBL/GenBank/DDBJ databases">
        <title>The genome assembly and annotation of the cricket Gryllus longicercus Weissman &amp; Gray.</title>
        <authorList>
            <person name="Szrajer S."/>
            <person name="Gray D."/>
            <person name="Ylla G."/>
        </authorList>
    </citation>
    <scope>NUCLEOTIDE SEQUENCE [LARGE SCALE GENOMIC DNA]</scope>
    <source>
        <strain evidence="7">DAG 2021-001</strain>
        <tissue evidence="7">Whole body minus gut</tissue>
    </source>
</reference>
<dbReference type="InterPro" id="IPR009003">
    <property type="entry name" value="Peptidase_S1_PA"/>
</dbReference>
<comment type="caution">
    <text evidence="7">The sequence shown here is derived from an EMBL/GenBank/DDBJ whole genome shotgun (WGS) entry which is preliminary data.</text>
</comment>